<dbReference type="AlphaFoldDB" id="A0A0A8YBX9"/>
<name>A0A0A8YBX9_ARUDO</name>
<reference evidence="1" key="1">
    <citation type="submission" date="2014-09" db="EMBL/GenBank/DDBJ databases">
        <authorList>
            <person name="Magalhaes I.L.F."/>
            <person name="Oliveira U."/>
            <person name="Santos F.R."/>
            <person name="Vidigal T.H.D.A."/>
            <person name="Brescovit A.D."/>
            <person name="Santos A.J."/>
        </authorList>
    </citation>
    <scope>NUCLEOTIDE SEQUENCE</scope>
    <source>
        <tissue evidence="1">Shoot tissue taken approximately 20 cm above the soil surface</tissue>
    </source>
</reference>
<accession>A0A0A8YBX9</accession>
<sequence>MSEYAYNSYMNMMDLSPAGYFGGVYDPFN</sequence>
<dbReference type="EMBL" id="GBRH01274429">
    <property type="protein sequence ID" value="JAD23466.1"/>
    <property type="molecule type" value="Transcribed_RNA"/>
</dbReference>
<reference evidence="1" key="2">
    <citation type="journal article" date="2015" name="Data Brief">
        <title>Shoot transcriptome of the giant reed, Arundo donax.</title>
        <authorList>
            <person name="Barrero R.A."/>
            <person name="Guerrero F.D."/>
            <person name="Moolhuijzen P."/>
            <person name="Goolsby J.A."/>
            <person name="Tidwell J."/>
            <person name="Bellgard S.E."/>
            <person name="Bellgard M.I."/>
        </authorList>
    </citation>
    <scope>NUCLEOTIDE SEQUENCE</scope>
    <source>
        <tissue evidence="1">Shoot tissue taken approximately 20 cm above the soil surface</tissue>
    </source>
</reference>
<protein>
    <submittedName>
        <fullName evidence="1">Uncharacterized protein</fullName>
    </submittedName>
</protein>
<proteinExistence type="predicted"/>
<organism evidence="1">
    <name type="scientific">Arundo donax</name>
    <name type="common">Giant reed</name>
    <name type="synonym">Donax arundinaceus</name>
    <dbReference type="NCBI Taxonomy" id="35708"/>
    <lineage>
        <taxon>Eukaryota</taxon>
        <taxon>Viridiplantae</taxon>
        <taxon>Streptophyta</taxon>
        <taxon>Embryophyta</taxon>
        <taxon>Tracheophyta</taxon>
        <taxon>Spermatophyta</taxon>
        <taxon>Magnoliopsida</taxon>
        <taxon>Liliopsida</taxon>
        <taxon>Poales</taxon>
        <taxon>Poaceae</taxon>
        <taxon>PACMAD clade</taxon>
        <taxon>Arundinoideae</taxon>
        <taxon>Arundineae</taxon>
        <taxon>Arundo</taxon>
    </lineage>
</organism>
<evidence type="ECO:0000313" key="1">
    <source>
        <dbReference type="EMBL" id="JAD23466.1"/>
    </source>
</evidence>